<sequence length="192" mass="21768">MKIPFALIKPFMLLYLVTIITFPRVIITAKISNDLISEICRKTRNRILCSKLLKSNRRAHKASSLLQLGKISMDLSKSSAQETKNMIIKLHLRTRSDHRKLKERYKSCLTNYESAIHNLKLSNNYYKSGDFAKAGRYTAAALKETTSCEQNFAESAPADLQEENRKMECLCSVVLVICNSLSGRGFCQLLAD</sequence>
<evidence type="ECO:0000313" key="7">
    <source>
        <dbReference type="Proteomes" id="UP000231279"/>
    </source>
</evidence>
<dbReference type="EMBL" id="NKXS01000364">
    <property type="protein sequence ID" value="PIN24733.1"/>
    <property type="molecule type" value="Genomic_DNA"/>
</dbReference>
<feature type="transmembrane region" description="Helical" evidence="4">
    <location>
        <begin position="12"/>
        <end position="31"/>
    </location>
</feature>
<dbReference type="Gene3D" id="1.20.140.40">
    <property type="entry name" value="Invertase/pectin methylesterase inhibitor family protein"/>
    <property type="match status" value="1"/>
</dbReference>
<name>A0A2G9I4Q0_9LAMI</name>
<evidence type="ECO:0000256" key="4">
    <source>
        <dbReference type="SAM" id="Phobius"/>
    </source>
</evidence>
<reference evidence="7" key="1">
    <citation type="journal article" date="2018" name="Gigascience">
        <title>Genome assembly of the Pink Ipe (Handroanthus impetiginosus, Bignoniaceae), a highly valued, ecologically keystone Neotropical timber forest tree.</title>
        <authorList>
            <person name="Silva-Junior O.B."/>
            <person name="Grattapaglia D."/>
            <person name="Novaes E."/>
            <person name="Collevatti R.G."/>
        </authorList>
    </citation>
    <scope>NUCLEOTIDE SEQUENCE [LARGE SCALE GENOMIC DNA]</scope>
    <source>
        <strain evidence="7">cv. UFG-1</strain>
    </source>
</reference>
<dbReference type="InterPro" id="IPR035513">
    <property type="entry name" value="Invertase/methylesterase_inhib"/>
</dbReference>
<dbReference type="CDD" id="cd15797">
    <property type="entry name" value="PMEI"/>
    <property type="match status" value="1"/>
</dbReference>
<gene>
    <name evidence="6" type="ORF">CDL12_02524</name>
</gene>
<keyword evidence="2" id="KW-1015">Disulfide bond</keyword>
<dbReference type="InterPro" id="IPR006501">
    <property type="entry name" value="Pectinesterase_inhib_dom"/>
</dbReference>
<dbReference type="OrthoDB" id="907794at2759"/>
<organism evidence="6 7">
    <name type="scientific">Handroanthus impetiginosus</name>
    <dbReference type="NCBI Taxonomy" id="429701"/>
    <lineage>
        <taxon>Eukaryota</taxon>
        <taxon>Viridiplantae</taxon>
        <taxon>Streptophyta</taxon>
        <taxon>Embryophyta</taxon>
        <taxon>Tracheophyta</taxon>
        <taxon>Spermatophyta</taxon>
        <taxon>Magnoliopsida</taxon>
        <taxon>eudicotyledons</taxon>
        <taxon>Gunneridae</taxon>
        <taxon>Pentapetalae</taxon>
        <taxon>asterids</taxon>
        <taxon>lamiids</taxon>
        <taxon>Lamiales</taxon>
        <taxon>Bignoniaceae</taxon>
        <taxon>Crescentiina</taxon>
        <taxon>Tabebuia alliance</taxon>
        <taxon>Handroanthus</taxon>
    </lineage>
</organism>
<keyword evidence="1" id="KW-0732">Signal</keyword>
<feature type="domain" description="Pectinesterase inhibitor" evidence="5">
    <location>
        <begin position="31"/>
        <end position="177"/>
    </location>
</feature>
<dbReference type="GO" id="GO:0046910">
    <property type="term" value="F:pectinesterase inhibitor activity"/>
    <property type="evidence" value="ECO:0007669"/>
    <property type="project" value="InterPro"/>
</dbReference>
<dbReference type="SUPFAM" id="SSF101148">
    <property type="entry name" value="Plant invertase/pectin methylesterase inhibitor"/>
    <property type="match status" value="1"/>
</dbReference>
<evidence type="ECO:0000313" key="6">
    <source>
        <dbReference type="EMBL" id="PIN24733.1"/>
    </source>
</evidence>
<accession>A0A2G9I4Q0</accession>
<protein>
    <recommendedName>
        <fullName evidence="5">Pectinesterase inhibitor domain-containing protein</fullName>
    </recommendedName>
</protein>
<dbReference type="Pfam" id="PF04043">
    <property type="entry name" value="PMEI"/>
    <property type="match status" value="1"/>
</dbReference>
<keyword evidence="7" id="KW-1185">Reference proteome</keyword>
<comment type="similarity">
    <text evidence="3">Belongs to the PMEI family.</text>
</comment>
<dbReference type="PANTHER" id="PTHR36710:SF4">
    <property type="entry name" value="PLANT INVERTASE_PECTIN METHYLESTERASE INHIBITOR SUPERFAMILY PROTEIN"/>
    <property type="match status" value="1"/>
</dbReference>
<dbReference type="InterPro" id="IPR052421">
    <property type="entry name" value="PCW_Enzyme_Inhibitor"/>
</dbReference>
<keyword evidence="4" id="KW-0472">Membrane</keyword>
<keyword evidence="4" id="KW-1133">Transmembrane helix</keyword>
<dbReference type="FunFam" id="1.20.140.40:FF:000008">
    <property type="entry name" value="Invertase/pectin methylesterase inhibitor family protein"/>
    <property type="match status" value="1"/>
</dbReference>
<evidence type="ECO:0000256" key="1">
    <source>
        <dbReference type="ARBA" id="ARBA00022729"/>
    </source>
</evidence>
<dbReference type="InterPro" id="IPR034086">
    <property type="entry name" value="PMEI_plant"/>
</dbReference>
<evidence type="ECO:0000259" key="5">
    <source>
        <dbReference type="SMART" id="SM00856"/>
    </source>
</evidence>
<dbReference type="Proteomes" id="UP000231279">
    <property type="component" value="Unassembled WGS sequence"/>
</dbReference>
<dbReference type="PANTHER" id="PTHR36710">
    <property type="entry name" value="PECTINESTERASE INHIBITOR-LIKE"/>
    <property type="match status" value="1"/>
</dbReference>
<evidence type="ECO:0000256" key="3">
    <source>
        <dbReference type="ARBA" id="ARBA00038471"/>
    </source>
</evidence>
<dbReference type="AlphaFoldDB" id="A0A2G9I4Q0"/>
<dbReference type="SMART" id="SM00856">
    <property type="entry name" value="PMEI"/>
    <property type="match status" value="1"/>
</dbReference>
<evidence type="ECO:0000256" key="2">
    <source>
        <dbReference type="ARBA" id="ARBA00023157"/>
    </source>
</evidence>
<dbReference type="NCBIfam" id="TIGR01614">
    <property type="entry name" value="PME_inhib"/>
    <property type="match status" value="1"/>
</dbReference>
<keyword evidence="4" id="KW-0812">Transmembrane</keyword>
<comment type="caution">
    <text evidence="6">The sequence shown here is derived from an EMBL/GenBank/DDBJ whole genome shotgun (WGS) entry which is preliminary data.</text>
</comment>
<proteinExistence type="inferred from homology"/>